<proteinExistence type="inferred from homology"/>
<accession>A0A8H3F2K6</accession>
<feature type="domain" description="Origin recognition complex subunit 4 C-terminal" evidence="8">
    <location>
        <begin position="592"/>
        <end position="786"/>
    </location>
</feature>
<evidence type="ECO:0000256" key="2">
    <source>
        <dbReference type="ARBA" id="ARBA00005334"/>
    </source>
</evidence>
<name>A0A8H3F2K6_9LECA</name>
<evidence type="ECO:0000259" key="7">
    <source>
        <dbReference type="Pfam" id="PF00004"/>
    </source>
</evidence>
<dbReference type="InterPro" id="IPR016527">
    <property type="entry name" value="ORC4"/>
</dbReference>
<evidence type="ECO:0000256" key="1">
    <source>
        <dbReference type="ARBA" id="ARBA00004123"/>
    </source>
</evidence>
<keyword evidence="3" id="KW-0235">DNA replication</keyword>
<evidence type="ECO:0000313" key="10">
    <source>
        <dbReference type="Proteomes" id="UP000664169"/>
    </source>
</evidence>
<dbReference type="FunFam" id="3.40.50.300:FF:001597">
    <property type="entry name" value="Origin recognition complex subunit Orc4"/>
    <property type="match status" value="1"/>
</dbReference>
<evidence type="ECO:0000313" key="9">
    <source>
        <dbReference type="EMBL" id="CAF9915884.1"/>
    </source>
</evidence>
<dbReference type="OrthoDB" id="343623at2759"/>
<dbReference type="InterPro" id="IPR003959">
    <property type="entry name" value="ATPase_AAA_core"/>
</dbReference>
<evidence type="ECO:0000259" key="8">
    <source>
        <dbReference type="Pfam" id="PF14629"/>
    </source>
</evidence>
<protein>
    <recommendedName>
        <fullName evidence="11">Origin recognition complex subunit 4</fullName>
    </recommendedName>
</protein>
<evidence type="ECO:0008006" key="11">
    <source>
        <dbReference type="Google" id="ProtNLM"/>
    </source>
</evidence>
<dbReference type="GO" id="GO:0003688">
    <property type="term" value="F:DNA replication origin binding"/>
    <property type="evidence" value="ECO:0007669"/>
    <property type="project" value="TreeGrafter"/>
</dbReference>
<dbReference type="PANTHER" id="PTHR12087:SF0">
    <property type="entry name" value="ORIGIN RECOGNITION COMPLEX SUBUNIT 4"/>
    <property type="match status" value="1"/>
</dbReference>
<gene>
    <name evidence="9" type="ORF">GOMPHAMPRED_000882</name>
</gene>
<dbReference type="EMBL" id="CAJPDQ010000010">
    <property type="protein sequence ID" value="CAF9915884.1"/>
    <property type="molecule type" value="Genomic_DNA"/>
</dbReference>
<evidence type="ECO:0000256" key="3">
    <source>
        <dbReference type="ARBA" id="ARBA00022705"/>
    </source>
</evidence>
<dbReference type="InterPro" id="IPR027417">
    <property type="entry name" value="P-loop_NTPase"/>
</dbReference>
<dbReference type="InterPro" id="IPR032705">
    <property type="entry name" value="ORC4_C"/>
</dbReference>
<comment type="caution">
    <text evidence="9">The sequence shown here is derived from an EMBL/GenBank/DDBJ whole genome shotgun (WGS) entry which is preliminary data.</text>
</comment>
<feature type="region of interest" description="Disordered" evidence="6">
    <location>
        <begin position="95"/>
        <end position="305"/>
    </location>
</feature>
<keyword evidence="4" id="KW-0238">DNA-binding</keyword>
<evidence type="ECO:0000256" key="5">
    <source>
        <dbReference type="ARBA" id="ARBA00023242"/>
    </source>
</evidence>
<keyword evidence="10" id="KW-1185">Reference proteome</keyword>
<evidence type="ECO:0000256" key="4">
    <source>
        <dbReference type="ARBA" id="ARBA00023125"/>
    </source>
</evidence>
<dbReference type="SUPFAM" id="SSF52540">
    <property type="entry name" value="P-loop containing nucleoside triphosphate hydrolases"/>
    <property type="match status" value="1"/>
</dbReference>
<reference evidence="9" key="1">
    <citation type="submission" date="2021-03" db="EMBL/GenBank/DDBJ databases">
        <authorList>
            <person name="Tagirdzhanova G."/>
        </authorList>
    </citation>
    <scope>NUCLEOTIDE SEQUENCE</scope>
</reference>
<feature type="domain" description="ATPase AAA-type core" evidence="7">
    <location>
        <begin position="380"/>
        <end position="539"/>
    </location>
</feature>
<comment type="subcellular location">
    <subcellularLocation>
        <location evidence="1">Nucleus</location>
    </subcellularLocation>
</comment>
<dbReference type="GO" id="GO:0006270">
    <property type="term" value="P:DNA replication initiation"/>
    <property type="evidence" value="ECO:0007669"/>
    <property type="project" value="TreeGrafter"/>
</dbReference>
<feature type="compositionally biased region" description="Basic and acidic residues" evidence="6">
    <location>
        <begin position="45"/>
        <end position="66"/>
    </location>
</feature>
<dbReference type="PANTHER" id="PTHR12087">
    <property type="entry name" value="ORIGIN RECOGNITION COMPLEX SUBUNIT 4"/>
    <property type="match status" value="1"/>
</dbReference>
<organism evidence="9 10">
    <name type="scientific">Gomphillus americanus</name>
    <dbReference type="NCBI Taxonomy" id="1940652"/>
    <lineage>
        <taxon>Eukaryota</taxon>
        <taxon>Fungi</taxon>
        <taxon>Dikarya</taxon>
        <taxon>Ascomycota</taxon>
        <taxon>Pezizomycotina</taxon>
        <taxon>Lecanoromycetes</taxon>
        <taxon>OSLEUM clade</taxon>
        <taxon>Ostropomycetidae</taxon>
        <taxon>Ostropales</taxon>
        <taxon>Graphidaceae</taxon>
        <taxon>Gomphilloideae</taxon>
        <taxon>Gomphillus</taxon>
    </lineage>
</organism>
<dbReference type="AlphaFoldDB" id="A0A8H3F2K6"/>
<dbReference type="Pfam" id="PF00004">
    <property type="entry name" value="AAA"/>
    <property type="match status" value="1"/>
</dbReference>
<feature type="compositionally biased region" description="Acidic residues" evidence="6">
    <location>
        <begin position="246"/>
        <end position="256"/>
    </location>
</feature>
<dbReference type="Proteomes" id="UP000664169">
    <property type="component" value="Unassembled WGS sequence"/>
</dbReference>
<dbReference type="Gene3D" id="3.40.50.300">
    <property type="entry name" value="P-loop containing nucleotide triphosphate hydrolases"/>
    <property type="match status" value="1"/>
</dbReference>
<feature type="compositionally biased region" description="Polar residues" evidence="6">
    <location>
        <begin position="218"/>
        <end position="228"/>
    </location>
</feature>
<keyword evidence="5" id="KW-0539">Nucleus</keyword>
<feature type="region of interest" description="Disordered" evidence="6">
    <location>
        <begin position="1"/>
        <end position="66"/>
    </location>
</feature>
<sequence>MFAPSPRSNKRQKLNRDSTQGTKSSKLLERTSKLANGYSITTQDARAEGIPRSRQRAIETDDDTKSDFVDSAYHSMGTSPEEVADFGTAIANATTYPNGQDEIPYDDTTNKATRSKKRTKRGDTIDLPVSVAQATSETTHATSEEEHENTGSDSGVIAIRTSGRARTKTWKSVESEAKTQGTTTPRKHSRGGNGRLATSPPMSMKRKPQTDLRLSSPPVGSSVTTETMNGRLRMPSRRHQTVLTEEVPDQPEDEIAEASRTAEPNNVMRESESAGISDSVKKTKARISATPRKAGKKAQTTPLASPPQLTVKATKPVSPLSELLANDEYRGIMIAIRDSILKYLTATGPLPLYGEDHHVAYRKVYQILEQTVSAGEGNSMLLIGARGTAKTVLINMALEELGTEFRSQFHVVHLNGFIHTDDKLALKEMWRQLGREMAGEDSSQSDRVNYADTMASLLALLSQPEELSYGEGNRTTSKAVIFILDEFDLFTNHPRQTLLYNLFDIAQSRKAPIAVLGLTTRIDVVESLEKRVKSRFSHRYTYVSHPQSFSAYTSVIRAFLLASAHDEEGEISNHLIKSPALEELRSLFSAKFSKIHREWSSHIEQLFANPSILVLLNRHYGQTKSPQAFLNAFLIPIMNLPSLPEPADLLMNGLCPSDSNLDLLPSLTDASLALLIAAARLDIVCDTDTVTFNMAYDEYIRLAQRSRLSASASGMIAVSSSTSGGSKTVLGRDIALAAWEQLEEFGLLLPVAGQGGYGQVQGAMVDLGRGGRLVRVDIGLEEIGTAPGLELGAMARWCKEI</sequence>
<dbReference type="GO" id="GO:0005664">
    <property type="term" value="C:nuclear origin of replication recognition complex"/>
    <property type="evidence" value="ECO:0007669"/>
    <property type="project" value="TreeGrafter"/>
</dbReference>
<evidence type="ECO:0000256" key="6">
    <source>
        <dbReference type="SAM" id="MobiDB-lite"/>
    </source>
</evidence>
<dbReference type="Pfam" id="PF14629">
    <property type="entry name" value="ORC4_C"/>
    <property type="match status" value="1"/>
</dbReference>
<comment type="similarity">
    <text evidence="2">Belongs to the ORC4 family.</text>
</comment>